<evidence type="ECO:0000313" key="2">
    <source>
        <dbReference type="Proteomes" id="UP001187192"/>
    </source>
</evidence>
<proteinExistence type="predicted"/>
<name>A0AA88IVK3_FICCA</name>
<dbReference type="Proteomes" id="UP001187192">
    <property type="component" value="Unassembled WGS sequence"/>
</dbReference>
<comment type="caution">
    <text evidence="1">The sequence shown here is derived from an EMBL/GenBank/DDBJ whole genome shotgun (WGS) entry which is preliminary data.</text>
</comment>
<reference evidence="1" key="1">
    <citation type="submission" date="2023-07" db="EMBL/GenBank/DDBJ databases">
        <title>draft genome sequence of fig (Ficus carica).</title>
        <authorList>
            <person name="Takahashi T."/>
            <person name="Nishimura K."/>
        </authorList>
    </citation>
    <scope>NUCLEOTIDE SEQUENCE</scope>
</reference>
<accession>A0AA88IVK3</accession>
<keyword evidence="2" id="KW-1185">Reference proteome</keyword>
<dbReference type="EMBL" id="BTGU01000080">
    <property type="protein sequence ID" value="GMN58668.1"/>
    <property type="molecule type" value="Genomic_DNA"/>
</dbReference>
<protein>
    <submittedName>
        <fullName evidence="1">Uncharacterized protein</fullName>
    </submittedName>
</protein>
<sequence length="244" mass="27962">MVQLAKLVLFGTLWPATMRERHLMLVAWMSHPPSLAPLASQGLHNSSPMTGHNKETTPHGLALLDQAWFNTSWPAITRERHLMLLALMSQPLALLTWPSRARMAGHHSRRQDQIGFFQGLRSNGFIFRGAETRKERKRREERTRERVFGWKTTCLSEEFLIQGAVKVGFGSWFELDRAGAPTTPWQRTTVSDLLAILDAILWRVGAADCEMWNGHHHGFWKIVSYLVLYRSALGRVWSTILVLR</sequence>
<gene>
    <name evidence="1" type="ORF">TIFTF001_027758</name>
</gene>
<evidence type="ECO:0000313" key="1">
    <source>
        <dbReference type="EMBL" id="GMN58668.1"/>
    </source>
</evidence>
<dbReference type="AlphaFoldDB" id="A0AA88IVK3"/>
<organism evidence="1 2">
    <name type="scientific">Ficus carica</name>
    <name type="common">Common fig</name>
    <dbReference type="NCBI Taxonomy" id="3494"/>
    <lineage>
        <taxon>Eukaryota</taxon>
        <taxon>Viridiplantae</taxon>
        <taxon>Streptophyta</taxon>
        <taxon>Embryophyta</taxon>
        <taxon>Tracheophyta</taxon>
        <taxon>Spermatophyta</taxon>
        <taxon>Magnoliopsida</taxon>
        <taxon>eudicotyledons</taxon>
        <taxon>Gunneridae</taxon>
        <taxon>Pentapetalae</taxon>
        <taxon>rosids</taxon>
        <taxon>fabids</taxon>
        <taxon>Rosales</taxon>
        <taxon>Moraceae</taxon>
        <taxon>Ficeae</taxon>
        <taxon>Ficus</taxon>
    </lineage>
</organism>